<dbReference type="NCBIfam" id="TIGR01766">
    <property type="entry name" value="IS200/IS605 family accessory protein TnpB-like domain"/>
    <property type="match status" value="1"/>
</dbReference>
<dbReference type="InterPro" id="IPR010095">
    <property type="entry name" value="Cas12f1-like_TNB"/>
</dbReference>
<protein>
    <submittedName>
        <fullName evidence="2">Uncharacterized protein</fullName>
    </submittedName>
</protein>
<reference evidence="2 3" key="1">
    <citation type="submission" date="2015-12" db="EMBL/GenBank/DDBJ databases">
        <title>Draft genome sequnece of Fervidicola ferrireducens strain Y170.</title>
        <authorList>
            <person name="Patel B.K."/>
        </authorList>
    </citation>
    <scope>NUCLEOTIDE SEQUENCE [LARGE SCALE GENOMIC DNA]</scope>
    <source>
        <strain evidence="2 3">Y170</strain>
    </source>
</reference>
<dbReference type="EMBL" id="LOED01000044">
    <property type="protein sequence ID" value="KXG74597.1"/>
    <property type="molecule type" value="Genomic_DNA"/>
</dbReference>
<dbReference type="AlphaFoldDB" id="A0A140L222"/>
<keyword evidence="3" id="KW-1185">Reference proteome</keyword>
<proteinExistence type="predicted"/>
<organism evidence="2 3">
    <name type="scientific">Fervidicola ferrireducens</name>
    <dbReference type="NCBI Taxonomy" id="520764"/>
    <lineage>
        <taxon>Bacteria</taxon>
        <taxon>Bacillati</taxon>
        <taxon>Bacillota</taxon>
        <taxon>Clostridia</taxon>
        <taxon>Thermosediminibacterales</taxon>
        <taxon>Thermosediminibacteraceae</taxon>
        <taxon>Fervidicola</taxon>
    </lineage>
</organism>
<evidence type="ECO:0000313" key="3">
    <source>
        <dbReference type="Proteomes" id="UP000070427"/>
    </source>
</evidence>
<dbReference type="Proteomes" id="UP000070427">
    <property type="component" value="Unassembled WGS sequence"/>
</dbReference>
<accession>A0A140L222</accession>
<gene>
    <name evidence="2" type="ORF">AN618_22440</name>
</gene>
<sequence>MVTKENGIVGIDINAYPNHIAWSGTDENGNLVSYGRVPMPELTSGNSNKREYYRWQSAHEVVRLAEEKEKAIAIEKLDIRGKGKRGDFSGRKSRRIRHGFSYRSLLEKNQGISEEKGYRSHRGQSCLHISDRDAEICTAVYDKQGRGSSVCYSKKRVWVKRANSRRIYGNSKRFRC</sequence>
<comment type="caution">
    <text evidence="2">The sequence shown here is derived from an EMBL/GenBank/DDBJ whole genome shotgun (WGS) entry which is preliminary data.</text>
</comment>
<evidence type="ECO:0000256" key="1">
    <source>
        <dbReference type="ARBA" id="ARBA00023125"/>
    </source>
</evidence>
<dbReference type="GO" id="GO:0003677">
    <property type="term" value="F:DNA binding"/>
    <property type="evidence" value="ECO:0007669"/>
    <property type="project" value="UniProtKB-KW"/>
</dbReference>
<name>A0A140L222_9FIRM</name>
<keyword evidence="1" id="KW-0238">DNA-binding</keyword>
<dbReference type="InParanoid" id="A0A140L222"/>
<dbReference type="PATRIC" id="fig|520764.3.peg.2415"/>
<evidence type="ECO:0000313" key="2">
    <source>
        <dbReference type="EMBL" id="KXG74597.1"/>
    </source>
</evidence>
<dbReference type="OrthoDB" id="1718310at2"/>